<dbReference type="EMBL" id="NWMT01000202">
    <property type="protein sequence ID" value="PCC98414.1"/>
    <property type="molecule type" value="Genomic_DNA"/>
</dbReference>
<organism evidence="2 4">
    <name type="scientific">Halopseudomonas pelagia</name>
    <dbReference type="NCBI Taxonomy" id="553151"/>
    <lineage>
        <taxon>Bacteria</taxon>
        <taxon>Pseudomonadati</taxon>
        <taxon>Pseudomonadota</taxon>
        <taxon>Gammaproteobacteria</taxon>
        <taxon>Pseudomonadales</taxon>
        <taxon>Pseudomonadaceae</taxon>
        <taxon>Halopseudomonas</taxon>
    </lineage>
</organism>
<keyword evidence="1" id="KW-0472">Membrane</keyword>
<dbReference type="AlphaFoldDB" id="A0AA91U0N0"/>
<sequence length="342" mass="39088">MEVVVTKNKLDTAFLFLLIVLSSYLVGDRDVSVGTDTINYTNTFISGAACKCIGDSELGFELFLYPMYVLGMGPTLIFFIISLTLYSLMYLSALKVAGVAVSNFNNERAQLKSAFLIFGLMVMVPFVIQLHVNAIRQGLSLLCLLLSFLYLLEDRKRLSVSLLILAIGFHYSTILILPFYVVFFYTRIFFGKSFYLAVFIFVILSILYLLGFSELVVKRLSEFFYIPVWEVVSSYASHAEYKRGVRYDFYAFSFVLVVPIFLYALKNVKARVYLVFVLISMIPFLLLGWGAYSNRYVLNSWIYAFFGLFLYVVIAFPVVKKFYWVAVLIGLFVNVYRGTVSV</sequence>
<feature type="transmembrane region" description="Helical" evidence="1">
    <location>
        <begin position="296"/>
        <end position="316"/>
    </location>
</feature>
<dbReference type="EMBL" id="CP033116">
    <property type="protein sequence ID" value="QFY57686.1"/>
    <property type="molecule type" value="Genomic_DNA"/>
</dbReference>
<feature type="transmembrane region" description="Helical" evidence="1">
    <location>
        <begin position="134"/>
        <end position="152"/>
    </location>
</feature>
<feature type="transmembrane region" description="Helical" evidence="1">
    <location>
        <begin position="194"/>
        <end position="217"/>
    </location>
</feature>
<dbReference type="Proteomes" id="UP000243750">
    <property type="component" value="Unassembled WGS sequence"/>
</dbReference>
<feature type="transmembrane region" description="Helical" evidence="1">
    <location>
        <begin position="65"/>
        <end position="88"/>
    </location>
</feature>
<reference evidence="3 5" key="2">
    <citation type="submission" date="2018-10" db="EMBL/GenBank/DDBJ databases">
        <title>Complete genome sequence of Pseudomonas pelagia strain Kongs-67.</title>
        <authorList>
            <person name="Sinha R.K."/>
            <person name="Krishnan K."/>
        </authorList>
    </citation>
    <scope>NUCLEOTIDE SEQUENCE [LARGE SCALE GENOMIC DNA]</scope>
    <source>
        <strain evidence="3 5">Kongs-67</strain>
    </source>
</reference>
<feature type="transmembrane region" description="Helical" evidence="1">
    <location>
        <begin position="12"/>
        <end position="27"/>
    </location>
</feature>
<reference evidence="2 4" key="1">
    <citation type="submission" date="2017-09" db="EMBL/GenBank/DDBJ databases">
        <title>Bacterial and phytoplankton interrelationship in Kongsfjorden, an Arctic fjord.</title>
        <authorList>
            <person name="Sinha R."/>
            <person name="Krishnan K."/>
        </authorList>
    </citation>
    <scope>NUCLEOTIDE SEQUENCE [LARGE SCALE GENOMIC DNA]</scope>
    <source>
        <strain evidence="2 4">58</strain>
    </source>
</reference>
<evidence type="ECO:0008006" key="6">
    <source>
        <dbReference type="Google" id="ProtNLM"/>
    </source>
</evidence>
<evidence type="ECO:0000313" key="4">
    <source>
        <dbReference type="Proteomes" id="UP000243750"/>
    </source>
</evidence>
<feature type="transmembrane region" description="Helical" evidence="1">
    <location>
        <begin position="164"/>
        <end position="188"/>
    </location>
</feature>
<name>A0AA91U0N0_9GAMM</name>
<evidence type="ECO:0000256" key="1">
    <source>
        <dbReference type="SAM" id="Phobius"/>
    </source>
</evidence>
<evidence type="ECO:0000313" key="2">
    <source>
        <dbReference type="EMBL" id="PCC98414.1"/>
    </source>
</evidence>
<protein>
    <recommendedName>
        <fullName evidence="6">EpsG family protein</fullName>
    </recommendedName>
</protein>
<dbReference type="Proteomes" id="UP000344571">
    <property type="component" value="Chromosome"/>
</dbReference>
<evidence type="ECO:0000313" key="3">
    <source>
        <dbReference type="EMBL" id="QFY57686.1"/>
    </source>
</evidence>
<gene>
    <name evidence="2" type="ORF">CO192_15710</name>
    <name evidence="3" type="ORF">EAO82_15725</name>
</gene>
<keyword evidence="1" id="KW-0812">Transmembrane</keyword>
<feature type="transmembrane region" description="Helical" evidence="1">
    <location>
        <begin position="271"/>
        <end position="289"/>
    </location>
</feature>
<keyword evidence="1" id="KW-1133">Transmembrane helix</keyword>
<feature type="transmembrane region" description="Helical" evidence="1">
    <location>
        <begin position="247"/>
        <end position="265"/>
    </location>
</feature>
<feature type="transmembrane region" description="Helical" evidence="1">
    <location>
        <begin position="109"/>
        <end position="128"/>
    </location>
</feature>
<dbReference type="InterPro" id="IPR049458">
    <property type="entry name" value="EpsG-like"/>
</dbReference>
<accession>A0AA91U0N0</accession>
<dbReference type="Pfam" id="PF14897">
    <property type="entry name" value="EpsG"/>
    <property type="match status" value="1"/>
</dbReference>
<proteinExistence type="predicted"/>
<feature type="transmembrane region" description="Helical" evidence="1">
    <location>
        <begin position="322"/>
        <end position="340"/>
    </location>
</feature>
<evidence type="ECO:0000313" key="5">
    <source>
        <dbReference type="Proteomes" id="UP000344571"/>
    </source>
</evidence>
<keyword evidence="5" id="KW-1185">Reference proteome</keyword>